<evidence type="ECO:0000256" key="2">
    <source>
        <dbReference type="ARBA" id="ARBA00005466"/>
    </source>
</evidence>
<keyword evidence="3" id="KW-0285">Flavoprotein</keyword>
<dbReference type="STRING" id="857340.A0A086T810"/>
<dbReference type="GO" id="GO:0071949">
    <property type="term" value="F:FAD binding"/>
    <property type="evidence" value="ECO:0007669"/>
    <property type="project" value="InterPro"/>
</dbReference>
<evidence type="ECO:0000313" key="8">
    <source>
        <dbReference type="Proteomes" id="UP000029964"/>
    </source>
</evidence>
<dbReference type="InterPro" id="IPR016169">
    <property type="entry name" value="FAD-bd_PCMH_sub2"/>
</dbReference>
<comment type="caution">
    <text evidence="7">The sequence shown here is derived from an EMBL/GenBank/DDBJ whole genome shotgun (WGS) entry which is preliminary data.</text>
</comment>
<sequence length="489" mass="52817">MASNAVANHARFAPLREKLSNGRVLLPGDNGYDDSLKRWSATCVKPAAAVAQPRTVHEVSEAVKFATANNIAFNVKGGGHSTSQASSAPSPEGMIIDLALMRDVSVDPERQTVSFQGGCLWRDVDDALWKHGLATVGGTVSHTGVGGLILHGGFGMLTGVHGLTIDCLVSCEVVLADGSIVTASEEENPDLFWALRGAGSSFGVVTQFTSRAFPQGGVWAGVMGFSVDKLPAVVDFINTWAETNDGTQAMGVSFAHLPPEPNQPGDSPREPALVCNVVHVGPDPETQGPEFFAPLLKLEPIMRQVSPMPYPMVNKLGDEAFFPQGRRYQFGGANFTAPLTLSTVEAIRDGFWGFTRAHPGAGTEGSICMLECTPNARARRVPASATAFNNRGNYYNVGIVWTWDDPGLDGEVRVYNRSFQRKVRALGYHDDEDRKDGVGRYINYLSSDAVAAEVAFGSNADRLREIKAKYDPTNVFDKLWKLLSKIEER</sequence>
<dbReference type="EMBL" id="JPKY01000031">
    <property type="protein sequence ID" value="KFH45492.1"/>
    <property type="molecule type" value="Genomic_DNA"/>
</dbReference>
<gene>
    <name evidence="7" type="ORF">ACRE_037090</name>
</gene>
<keyword evidence="5" id="KW-0560">Oxidoreductase</keyword>
<dbReference type="GO" id="GO:0016491">
    <property type="term" value="F:oxidoreductase activity"/>
    <property type="evidence" value="ECO:0007669"/>
    <property type="project" value="UniProtKB-KW"/>
</dbReference>
<protein>
    <submittedName>
        <fullName evidence="7">FAD-linked oxidoreductase-like protein</fullName>
    </submittedName>
</protein>
<dbReference type="Gene3D" id="3.40.462.20">
    <property type="match status" value="1"/>
</dbReference>
<dbReference type="HOGENOM" id="CLU_018354_10_0_1"/>
<evidence type="ECO:0000313" key="7">
    <source>
        <dbReference type="EMBL" id="KFH45492.1"/>
    </source>
</evidence>
<dbReference type="InterPro" id="IPR036318">
    <property type="entry name" value="FAD-bd_PCMH-like_sf"/>
</dbReference>
<comment type="cofactor">
    <cofactor evidence="1">
        <name>FAD</name>
        <dbReference type="ChEBI" id="CHEBI:57692"/>
    </cofactor>
</comment>
<comment type="similarity">
    <text evidence="2">Belongs to the oxygen-dependent FAD-linked oxidoreductase family.</text>
</comment>
<dbReference type="InterPro" id="IPR016166">
    <property type="entry name" value="FAD-bd_PCMH"/>
</dbReference>
<reference evidence="8" key="1">
    <citation type="journal article" date="2014" name="Genome Announc.">
        <title>Genome sequence and annotation of Acremonium chrysogenum, producer of the beta-lactam antibiotic cephalosporin C.</title>
        <authorList>
            <person name="Terfehr D."/>
            <person name="Dahlmann T.A."/>
            <person name="Specht T."/>
            <person name="Zadra I."/>
            <person name="Kuernsteiner H."/>
            <person name="Kueck U."/>
        </authorList>
    </citation>
    <scope>NUCLEOTIDE SEQUENCE [LARGE SCALE GENOMIC DNA]</scope>
    <source>
        <strain evidence="8">ATCC 11550 / CBS 779.69 / DSM 880 / IAM 14645 / JCM 23072 / IMI 49137</strain>
    </source>
</reference>
<keyword evidence="4" id="KW-0274">FAD</keyword>
<keyword evidence="8" id="KW-1185">Reference proteome</keyword>
<accession>A0A086T810</accession>
<dbReference type="PANTHER" id="PTHR42973">
    <property type="entry name" value="BINDING OXIDOREDUCTASE, PUTATIVE (AFU_ORTHOLOGUE AFUA_1G17690)-RELATED"/>
    <property type="match status" value="1"/>
</dbReference>
<dbReference type="OrthoDB" id="415825at2759"/>
<dbReference type="Pfam" id="PF01565">
    <property type="entry name" value="FAD_binding_4"/>
    <property type="match status" value="1"/>
</dbReference>
<dbReference type="Proteomes" id="UP000029964">
    <property type="component" value="Unassembled WGS sequence"/>
</dbReference>
<dbReference type="InterPro" id="IPR016167">
    <property type="entry name" value="FAD-bd_PCMH_sub1"/>
</dbReference>
<dbReference type="SUPFAM" id="SSF55103">
    <property type="entry name" value="FAD-linked oxidases, C-terminal domain"/>
    <property type="match status" value="1"/>
</dbReference>
<proteinExistence type="inferred from homology"/>
<name>A0A086T810_HAPC1</name>
<dbReference type="AlphaFoldDB" id="A0A086T810"/>
<feature type="domain" description="FAD-binding PCMH-type" evidence="6">
    <location>
        <begin position="42"/>
        <end position="215"/>
    </location>
</feature>
<dbReference type="PROSITE" id="PS51387">
    <property type="entry name" value="FAD_PCMH"/>
    <property type="match status" value="1"/>
</dbReference>
<evidence type="ECO:0000256" key="5">
    <source>
        <dbReference type="ARBA" id="ARBA00023002"/>
    </source>
</evidence>
<dbReference type="Gene3D" id="3.30.465.10">
    <property type="match status" value="1"/>
</dbReference>
<dbReference type="Pfam" id="PF08031">
    <property type="entry name" value="BBE"/>
    <property type="match status" value="1"/>
</dbReference>
<evidence type="ECO:0000256" key="3">
    <source>
        <dbReference type="ARBA" id="ARBA00022630"/>
    </source>
</evidence>
<dbReference type="PANTHER" id="PTHR42973:SF39">
    <property type="entry name" value="FAD-BINDING PCMH-TYPE DOMAIN-CONTAINING PROTEIN"/>
    <property type="match status" value="1"/>
</dbReference>
<evidence type="ECO:0000259" key="6">
    <source>
        <dbReference type="PROSITE" id="PS51387"/>
    </source>
</evidence>
<dbReference type="InterPro" id="IPR012951">
    <property type="entry name" value="BBE"/>
</dbReference>
<dbReference type="SUPFAM" id="SSF56176">
    <property type="entry name" value="FAD-binding/transporter-associated domain-like"/>
    <property type="match status" value="1"/>
</dbReference>
<evidence type="ECO:0000256" key="4">
    <source>
        <dbReference type="ARBA" id="ARBA00022827"/>
    </source>
</evidence>
<organism evidence="7 8">
    <name type="scientific">Hapsidospora chrysogenum (strain ATCC 11550 / CBS 779.69 / DSM 880 / IAM 14645 / JCM 23072 / IMI 49137)</name>
    <name type="common">Acremonium chrysogenum</name>
    <dbReference type="NCBI Taxonomy" id="857340"/>
    <lineage>
        <taxon>Eukaryota</taxon>
        <taxon>Fungi</taxon>
        <taxon>Dikarya</taxon>
        <taxon>Ascomycota</taxon>
        <taxon>Pezizomycotina</taxon>
        <taxon>Sordariomycetes</taxon>
        <taxon>Hypocreomycetidae</taxon>
        <taxon>Hypocreales</taxon>
        <taxon>Bionectriaceae</taxon>
        <taxon>Hapsidospora</taxon>
    </lineage>
</organism>
<dbReference type="InterPro" id="IPR050416">
    <property type="entry name" value="FAD-linked_Oxidoreductase"/>
</dbReference>
<dbReference type="InterPro" id="IPR016164">
    <property type="entry name" value="FAD-linked_Oxase-like_C"/>
</dbReference>
<dbReference type="Gene3D" id="3.30.43.10">
    <property type="entry name" value="Uridine Diphospho-n-acetylenolpyruvylglucosamine Reductase, domain 2"/>
    <property type="match status" value="1"/>
</dbReference>
<dbReference type="InterPro" id="IPR006094">
    <property type="entry name" value="Oxid_FAD_bind_N"/>
</dbReference>
<evidence type="ECO:0000256" key="1">
    <source>
        <dbReference type="ARBA" id="ARBA00001974"/>
    </source>
</evidence>